<organism evidence="2">
    <name type="scientific">marine sediment metagenome</name>
    <dbReference type="NCBI Taxonomy" id="412755"/>
    <lineage>
        <taxon>unclassified sequences</taxon>
        <taxon>metagenomes</taxon>
        <taxon>ecological metagenomes</taxon>
    </lineage>
</organism>
<comment type="caution">
    <text evidence="2">The sequence shown here is derived from an EMBL/GenBank/DDBJ whole genome shotgun (WGS) entry which is preliminary data.</text>
</comment>
<feature type="domain" description="AAA" evidence="1">
    <location>
        <begin position="35"/>
        <end position="81"/>
    </location>
</feature>
<dbReference type="InterPro" id="IPR041682">
    <property type="entry name" value="AAA_14"/>
</dbReference>
<dbReference type="InterPro" id="IPR027417">
    <property type="entry name" value="P-loop_NTPase"/>
</dbReference>
<reference evidence="2" key="1">
    <citation type="journal article" date="2014" name="Front. Microbiol.">
        <title>High frequency of phylogenetically diverse reductive dehalogenase-homologous genes in deep subseafloor sedimentary metagenomes.</title>
        <authorList>
            <person name="Kawai M."/>
            <person name="Futagami T."/>
            <person name="Toyoda A."/>
            <person name="Takaki Y."/>
            <person name="Nishi S."/>
            <person name="Hori S."/>
            <person name="Arai W."/>
            <person name="Tsubouchi T."/>
            <person name="Morono Y."/>
            <person name="Uchiyama I."/>
            <person name="Ito T."/>
            <person name="Fujiyama A."/>
            <person name="Inagaki F."/>
            <person name="Takami H."/>
        </authorList>
    </citation>
    <scope>NUCLEOTIDE SEQUENCE</scope>
    <source>
        <strain evidence="2">Expedition CK06-06</strain>
    </source>
</reference>
<feature type="non-terminal residue" evidence="2">
    <location>
        <position position="84"/>
    </location>
</feature>
<proteinExistence type="predicted"/>
<evidence type="ECO:0000259" key="1">
    <source>
        <dbReference type="Pfam" id="PF13173"/>
    </source>
</evidence>
<protein>
    <recommendedName>
        <fullName evidence="1">AAA domain-containing protein</fullName>
    </recommendedName>
</protein>
<dbReference type="AlphaFoldDB" id="X1C6F3"/>
<sequence length="84" mass="10138">MNKDILKKIILEYQEFVTGIKVIPRKYNIEPLASYIIVGPRRSGKTYLLYQIIQDMIRKERKQEEILYINFEDERLMELKSTDL</sequence>
<name>X1C6F3_9ZZZZ</name>
<gene>
    <name evidence="2" type="ORF">S01H4_42049</name>
</gene>
<dbReference type="Gene3D" id="3.40.50.300">
    <property type="entry name" value="P-loop containing nucleotide triphosphate hydrolases"/>
    <property type="match status" value="1"/>
</dbReference>
<accession>X1C6F3</accession>
<dbReference type="PANTHER" id="PTHR33295">
    <property type="entry name" value="ATPASE"/>
    <property type="match status" value="1"/>
</dbReference>
<dbReference type="EMBL" id="BART01023051">
    <property type="protein sequence ID" value="GAH03656.1"/>
    <property type="molecule type" value="Genomic_DNA"/>
</dbReference>
<dbReference type="Pfam" id="PF13173">
    <property type="entry name" value="AAA_14"/>
    <property type="match status" value="1"/>
</dbReference>
<evidence type="ECO:0000313" key="2">
    <source>
        <dbReference type="EMBL" id="GAH03656.1"/>
    </source>
</evidence>
<dbReference type="SUPFAM" id="SSF52540">
    <property type="entry name" value="P-loop containing nucleoside triphosphate hydrolases"/>
    <property type="match status" value="1"/>
</dbReference>
<dbReference type="PANTHER" id="PTHR33295:SF8">
    <property type="entry name" value="AAA+ ATPASE DOMAIN-CONTAINING PROTEIN"/>
    <property type="match status" value="1"/>
</dbReference>